<dbReference type="Pfam" id="PF14547">
    <property type="entry name" value="Hydrophob_seed"/>
    <property type="match status" value="1"/>
</dbReference>
<evidence type="ECO:0000256" key="2">
    <source>
        <dbReference type="SAM" id="SignalP"/>
    </source>
</evidence>
<keyword evidence="5" id="KW-1185">Reference proteome</keyword>
<dbReference type="InterPro" id="IPR036312">
    <property type="entry name" value="Bifun_inhib/LTP/seed_sf"/>
</dbReference>
<dbReference type="InterPro" id="IPR027923">
    <property type="entry name" value="Hydrophob_seed_dom"/>
</dbReference>
<evidence type="ECO:0000256" key="1">
    <source>
        <dbReference type="ARBA" id="ARBA00008965"/>
    </source>
</evidence>
<feature type="signal peptide" evidence="2">
    <location>
        <begin position="1"/>
        <end position="26"/>
    </location>
</feature>
<gene>
    <name evidence="4" type="ORF">CARUB_v10006590mg</name>
</gene>
<comment type="similarity">
    <text evidence="1">Belongs to the plant LTP family. PEARLI1 subfamily.</text>
</comment>
<feature type="domain" description="Hydrophobic seed protein" evidence="3">
    <location>
        <begin position="33"/>
        <end position="117"/>
    </location>
</feature>
<reference evidence="5" key="1">
    <citation type="journal article" date="2013" name="Nat. Genet.">
        <title>The Capsella rubella genome and the genomic consequences of rapid mating system evolution.</title>
        <authorList>
            <person name="Slotte T."/>
            <person name="Hazzouri K.M."/>
            <person name="Agren J.A."/>
            <person name="Koenig D."/>
            <person name="Maumus F."/>
            <person name="Guo Y.L."/>
            <person name="Steige K."/>
            <person name="Platts A.E."/>
            <person name="Escobar J.S."/>
            <person name="Newman L.K."/>
            <person name="Wang W."/>
            <person name="Mandakova T."/>
            <person name="Vello E."/>
            <person name="Smith L.M."/>
            <person name="Henz S.R."/>
            <person name="Steffen J."/>
            <person name="Takuno S."/>
            <person name="Brandvain Y."/>
            <person name="Coop G."/>
            <person name="Andolfatto P."/>
            <person name="Hu T.T."/>
            <person name="Blanchette M."/>
            <person name="Clark R.M."/>
            <person name="Quesneville H."/>
            <person name="Nordborg M."/>
            <person name="Gaut B.S."/>
            <person name="Lysak M.A."/>
            <person name="Jenkins J."/>
            <person name="Grimwood J."/>
            <person name="Chapman J."/>
            <person name="Prochnik S."/>
            <person name="Shu S."/>
            <person name="Rokhsar D."/>
            <person name="Schmutz J."/>
            <person name="Weigel D."/>
            <person name="Wright S.I."/>
        </authorList>
    </citation>
    <scope>NUCLEOTIDE SEQUENCE [LARGE SCALE GENOMIC DNA]</scope>
    <source>
        <strain evidence="5">cv. Monte Gargano</strain>
    </source>
</reference>
<evidence type="ECO:0000313" key="5">
    <source>
        <dbReference type="Proteomes" id="UP000029121"/>
    </source>
</evidence>
<evidence type="ECO:0000313" key="4">
    <source>
        <dbReference type="EMBL" id="EOA18129.1"/>
    </source>
</evidence>
<dbReference type="InterPro" id="IPR051636">
    <property type="entry name" value="Plant_LTP/defense-related"/>
</dbReference>
<dbReference type="OrthoDB" id="1099130at2759"/>
<accession>R0GMK6</accession>
<evidence type="ECO:0000259" key="3">
    <source>
        <dbReference type="Pfam" id="PF14547"/>
    </source>
</evidence>
<dbReference type="Gene3D" id="1.10.110.10">
    <property type="entry name" value="Plant lipid-transfer and hydrophobic proteins"/>
    <property type="match status" value="1"/>
</dbReference>
<organism evidence="4 5">
    <name type="scientific">Capsella rubella</name>
    <dbReference type="NCBI Taxonomy" id="81985"/>
    <lineage>
        <taxon>Eukaryota</taxon>
        <taxon>Viridiplantae</taxon>
        <taxon>Streptophyta</taxon>
        <taxon>Embryophyta</taxon>
        <taxon>Tracheophyta</taxon>
        <taxon>Spermatophyta</taxon>
        <taxon>Magnoliopsida</taxon>
        <taxon>eudicotyledons</taxon>
        <taxon>Gunneridae</taxon>
        <taxon>Pentapetalae</taxon>
        <taxon>rosids</taxon>
        <taxon>malvids</taxon>
        <taxon>Brassicales</taxon>
        <taxon>Brassicaceae</taxon>
        <taxon>Camelineae</taxon>
        <taxon>Capsella</taxon>
    </lineage>
</organism>
<sequence length="118" mass="12436">MASKYMTAMMALYLTFNLVLLGFTSAQPTSAPVCPLNPTDAGICQNVLGLIPLNTRNVAPCCTVLARLDTPLAAVCACQAVRLNVNVLGINLNVNLTLRVTEILGLCGLPVQTGFLCL</sequence>
<dbReference type="SUPFAM" id="SSF47699">
    <property type="entry name" value="Bifunctional inhibitor/lipid-transfer protein/seed storage 2S albumin"/>
    <property type="match status" value="1"/>
</dbReference>
<dbReference type="Proteomes" id="UP000029121">
    <property type="component" value="Unassembled WGS sequence"/>
</dbReference>
<name>R0GMK6_9BRAS</name>
<keyword evidence="2" id="KW-0732">Signal</keyword>
<protein>
    <recommendedName>
        <fullName evidence="3">Hydrophobic seed protein domain-containing protein</fullName>
    </recommendedName>
</protein>
<dbReference type="EMBL" id="KB870811">
    <property type="protein sequence ID" value="EOA18129.1"/>
    <property type="molecule type" value="Genomic_DNA"/>
</dbReference>
<feature type="chain" id="PRO_5004351493" description="Hydrophobic seed protein domain-containing protein" evidence="2">
    <location>
        <begin position="27"/>
        <end position="118"/>
    </location>
</feature>
<dbReference type="AlphaFoldDB" id="R0GMK6"/>
<dbReference type="KEGG" id="crb:17878525"/>
<dbReference type="PANTHER" id="PTHR31731">
    <property type="match status" value="1"/>
</dbReference>
<dbReference type="STRING" id="81985.R0GMK6"/>
<proteinExistence type="inferred from homology"/>